<feature type="domain" description="EGF-like" evidence="9">
    <location>
        <begin position="1368"/>
        <end position="1404"/>
    </location>
</feature>
<dbReference type="InterPro" id="IPR051830">
    <property type="entry name" value="NOTCH_homolog"/>
</dbReference>
<dbReference type="InterPro" id="IPR003886">
    <property type="entry name" value="NIDO_dom"/>
</dbReference>
<evidence type="ECO:0000256" key="8">
    <source>
        <dbReference type="SAM" id="MobiDB-lite"/>
    </source>
</evidence>
<evidence type="ECO:0000256" key="3">
    <source>
        <dbReference type="ARBA" id="ARBA00022737"/>
    </source>
</evidence>
<dbReference type="Pfam" id="PF12661">
    <property type="entry name" value="hEGF"/>
    <property type="match status" value="1"/>
</dbReference>
<dbReference type="GO" id="GO:0005509">
    <property type="term" value="F:calcium ion binding"/>
    <property type="evidence" value="ECO:0007669"/>
    <property type="project" value="InterPro"/>
</dbReference>
<keyword evidence="3" id="KW-0677">Repeat</keyword>
<feature type="disulfide bond" evidence="6">
    <location>
        <begin position="1429"/>
        <end position="1438"/>
    </location>
</feature>
<feature type="domain" description="EGF-like" evidence="9">
    <location>
        <begin position="1263"/>
        <end position="1304"/>
    </location>
</feature>
<feature type="domain" description="EGF-like" evidence="9">
    <location>
        <begin position="1306"/>
        <end position="1342"/>
    </location>
</feature>
<dbReference type="CDD" id="cd00054">
    <property type="entry name" value="EGF_CA"/>
    <property type="match status" value="6"/>
</dbReference>
<feature type="coiled-coil region" evidence="7">
    <location>
        <begin position="272"/>
        <end position="348"/>
    </location>
</feature>
<dbReference type="Gene3D" id="2.10.25.10">
    <property type="entry name" value="Laminin"/>
    <property type="match status" value="6"/>
</dbReference>
<keyword evidence="7" id="KW-0175">Coiled coil</keyword>
<feature type="disulfide bond" evidence="6">
    <location>
        <begin position="1545"/>
        <end position="1554"/>
    </location>
</feature>
<evidence type="ECO:0000259" key="10">
    <source>
        <dbReference type="PROSITE" id="PS51220"/>
    </source>
</evidence>
<keyword evidence="4 6" id="KW-1015">Disulfide bond</keyword>
<dbReference type="EMBL" id="JAGFMF010012051">
    <property type="protein sequence ID" value="KAG8508280.1"/>
    <property type="molecule type" value="Genomic_DNA"/>
</dbReference>
<evidence type="ECO:0000313" key="11">
    <source>
        <dbReference type="EMBL" id="KAG8508280.1"/>
    </source>
</evidence>
<dbReference type="Pfam" id="PF00008">
    <property type="entry name" value="EGF"/>
    <property type="match status" value="4"/>
</dbReference>
<feature type="region of interest" description="Disordered" evidence="8">
    <location>
        <begin position="698"/>
        <end position="806"/>
    </location>
</feature>
<feature type="compositionally biased region" description="Low complexity" evidence="8">
    <location>
        <begin position="967"/>
        <end position="978"/>
    </location>
</feature>
<dbReference type="FunFam" id="2.10.25.10:FF:000213">
    <property type="entry name" value="sushi, nidogen and EGF-like domain-containing protein 1"/>
    <property type="match status" value="1"/>
</dbReference>
<dbReference type="PRINTS" id="PR00010">
    <property type="entry name" value="EGFBLOOD"/>
</dbReference>
<dbReference type="OrthoDB" id="9972657at2759"/>
<evidence type="ECO:0000313" key="12">
    <source>
        <dbReference type="Proteomes" id="UP000700334"/>
    </source>
</evidence>
<keyword evidence="12" id="KW-1185">Reference proteome</keyword>
<evidence type="ECO:0000256" key="7">
    <source>
        <dbReference type="SAM" id="Coils"/>
    </source>
</evidence>
<evidence type="ECO:0000256" key="1">
    <source>
        <dbReference type="ARBA" id="ARBA00022536"/>
    </source>
</evidence>
<dbReference type="PROSITE" id="PS01186">
    <property type="entry name" value="EGF_2"/>
    <property type="match status" value="5"/>
</dbReference>
<feature type="region of interest" description="Disordered" evidence="8">
    <location>
        <begin position="1579"/>
        <end position="1625"/>
    </location>
</feature>
<feature type="compositionally biased region" description="Low complexity" evidence="8">
    <location>
        <begin position="1589"/>
        <end position="1625"/>
    </location>
</feature>
<dbReference type="PROSITE" id="PS51220">
    <property type="entry name" value="NIDO"/>
    <property type="match status" value="1"/>
</dbReference>
<feature type="disulfide bond" evidence="6">
    <location>
        <begin position="1394"/>
        <end position="1403"/>
    </location>
</feature>
<feature type="compositionally biased region" description="Low complexity" evidence="8">
    <location>
        <begin position="532"/>
        <end position="548"/>
    </location>
</feature>
<reference evidence="11" key="1">
    <citation type="journal article" date="2021" name="Evol. Appl.">
        <title>The genome of the Pyrenean desman and the effects of bottlenecks and inbreeding on the genomic landscape of an endangered species.</title>
        <authorList>
            <person name="Escoda L."/>
            <person name="Castresana J."/>
        </authorList>
    </citation>
    <scope>NUCLEOTIDE SEQUENCE</scope>
    <source>
        <strain evidence="11">IBE-C5619</strain>
    </source>
</reference>
<feature type="domain" description="EGF-like" evidence="9">
    <location>
        <begin position="1480"/>
        <end position="1516"/>
    </location>
</feature>
<organism evidence="11 12">
    <name type="scientific">Galemys pyrenaicus</name>
    <name type="common">Iberian desman</name>
    <name type="synonym">Pyrenean desman</name>
    <dbReference type="NCBI Taxonomy" id="202257"/>
    <lineage>
        <taxon>Eukaryota</taxon>
        <taxon>Metazoa</taxon>
        <taxon>Chordata</taxon>
        <taxon>Craniata</taxon>
        <taxon>Vertebrata</taxon>
        <taxon>Euteleostomi</taxon>
        <taxon>Mammalia</taxon>
        <taxon>Eutheria</taxon>
        <taxon>Laurasiatheria</taxon>
        <taxon>Eulipotyphla</taxon>
        <taxon>Talpidae</taxon>
        <taxon>Galemys</taxon>
    </lineage>
</organism>
<feature type="region of interest" description="Disordered" evidence="8">
    <location>
        <begin position="443"/>
        <end position="465"/>
    </location>
</feature>
<accession>A0A8J6DHR8</accession>
<dbReference type="Proteomes" id="UP000700334">
    <property type="component" value="Unassembled WGS sequence"/>
</dbReference>
<feature type="region of interest" description="Disordered" evidence="8">
    <location>
        <begin position="908"/>
        <end position="982"/>
    </location>
</feature>
<keyword evidence="2" id="KW-0732">Signal</keyword>
<evidence type="ECO:0000256" key="4">
    <source>
        <dbReference type="ARBA" id="ARBA00023157"/>
    </source>
</evidence>
<dbReference type="SMART" id="SM00181">
    <property type="entry name" value="EGF"/>
    <property type="match status" value="6"/>
</dbReference>
<evidence type="ECO:0000256" key="2">
    <source>
        <dbReference type="ARBA" id="ARBA00022729"/>
    </source>
</evidence>
<dbReference type="InterPro" id="IPR000742">
    <property type="entry name" value="EGF"/>
</dbReference>
<dbReference type="InterPro" id="IPR013032">
    <property type="entry name" value="EGF-like_CS"/>
</dbReference>
<dbReference type="GO" id="GO:0007160">
    <property type="term" value="P:cell-matrix adhesion"/>
    <property type="evidence" value="ECO:0007669"/>
    <property type="project" value="InterPro"/>
</dbReference>
<feature type="compositionally biased region" description="Basic and acidic residues" evidence="8">
    <location>
        <begin position="446"/>
        <end position="455"/>
    </location>
</feature>
<comment type="caution">
    <text evidence="6">Lacks conserved residue(s) required for the propagation of feature annotation.</text>
</comment>
<dbReference type="Pfam" id="PF06119">
    <property type="entry name" value="NIDO"/>
    <property type="match status" value="1"/>
</dbReference>
<dbReference type="InterPro" id="IPR001881">
    <property type="entry name" value="EGF-like_Ca-bd_dom"/>
</dbReference>
<dbReference type="FunFam" id="2.10.25.10:FF:000251">
    <property type="entry name" value="sushi, nidogen and EGF-like domain-containing protein 1"/>
    <property type="match status" value="1"/>
</dbReference>
<evidence type="ECO:0000259" key="9">
    <source>
        <dbReference type="PROSITE" id="PS50026"/>
    </source>
</evidence>
<dbReference type="PROSITE" id="PS00022">
    <property type="entry name" value="EGF_1"/>
    <property type="match status" value="6"/>
</dbReference>
<name>A0A8J6DHR8_GALPY</name>
<comment type="caution">
    <text evidence="11">The sequence shown here is derived from an EMBL/GenBank/DDBJ whole genome shotgun (WGS) entry which is preliminary data.</text>
</comment>
<evidence type="ECO:0000256" key="5">
    <source>
        <dbReference type="ARBA" id="ARBA00023180"/>
    </source>
</evidence>
<sequence length="1699" mass="178560">MLFGRQRLPRVGWGQQACRTALDSPGQPRPGEPGLRGRGPAQGGESCLGALGGSPQSLRGPRAEPPGGASHPGAGTPSCCRPHRPLVRRVCRGALCRRRAPRATCLTPCGQLLGTGRAHTRHPCWASVPASGLGGRSVQVPGVLCTKQQAAWPGPEPLATAGALPSATCCGGWARGSSRASSRGAEERVGELCPSSPGPPGRPRATCQARAPLPAALRPQRHRRGAEAGEVSVCCSKTGAWGWALPWPGQGRRPPVPAPPTAQWPSVPAPQAERLRARLDEAEEGLAALHQELRGREESCERLRGEALEARRALDDEAREKDVLHKSNMELRAALRRAEQDKASFRRSEEEKAQKVLVLETAAAAAQEAASELRGSLWGAEQARGAACRELQALQRQLQAQEAENQRMQQELQREAAEAGAAHESARKEVLRLQQELARAAAAGAARERRPEQGVRESQGAEGSLRAELRGVTGRLQQASDVASRLQGRLDRACLRVRGLEQELAQARGAQRQAQDRLGRLWSALRCSLGLQGQSPAASPGQPGSPAPDLGPEVDVAAAQGALRDMVQKLRDALRERDDSRALAATLSSRLSQAESARARAQSLQEQLQRALEASEEGRRQAEGRKRRAQAARTLQEEALWRLDRERLASARAAARDKRKLQVQMAELEQAHAQQLRELAARHQQDVAAQAEAAGVASAAQALPEEQAGPAPNTVPPGAFLRGAATGARRDPAGAGRGAHRRRGRRAELRARAARTAPALPATGTAASPRRGRTAEPARARSSPPCRAPSRPDPPRPRPPRPAMPRGAAGALLLAAILGCGARGVRGAVALADFYPFGAERGDSVTPKQDDGGSGLRPLSVPFPFFGAEHSGLYVSSPVRGPPGRGAVPSAPQARWGQAAVRGLGPGGLHGPFTLAKQSGRQGGAHCARRPLSPRPCTAHAQQQSSRPPGGRGQRRPEARAGRARLRGPAGPAAPGGRSPERSCLPAVAAELALRAPSDHRSLRRGALNPLRRPVLPAAAGRPCPATLAPMPFQPIRAGRPVNNNGVISFLKEVSQFTPAAFPIANDRCVVAAFWADVDNRRAGDVHFREATDLATLRRASADVQRYFPELPRFSASWVFVATWLRVTFFGGGASSPVNTFQTVLITDGRFSFTIFNYESITWTTGTHASSGGNASGLGGIAAQAGFNAGDGLRYFSIPGSRTADMAEVETTTNVGVPGRWAFRIDDAQKLKEKLKEKARLPVTVERQRDSADPGADRLPLPAASVCLTLRPCRNGAKCIDDCVTGNPSYSCSCLSGFTGRQCQLDVDECASQPCRNGGTCTPGPRGFSCQCPAGFGGPTCEAGPGTHGAGLPLTGGPRCLSAGSTPEPDTCLSAPCQNGGACVGAEQGYSCECPEGFAGPDCRERTPEGCECRNGGRCLEADAGACQCPPGFFGLLCEFEVTATPCTVNTQCPDGGYCMEYAGSYLCVCHTPHNVSHSLPSPCDSDPCMNGGSCEARDDAYTCACPRGFHGQRCEQARPRLCSSGPCRNGGTCREAGAEYRCSCPHRFTGRHCEIGERGAGAVGSPGLPPVRRCWGVRPPDPPVPLQGGRTPAPRGPAATAAPASTMRASTSATARAASRGGAARPVSPAGWGCGALQPGVEAELQLSPSPPACWGQAGAGRTWVGQGEEAMPSSPGVKAPSCWAGRLRGDWVPGPAA</sequence>
<dbReference type="FunFam" id="2.10.25.10:FF:000360">
    <property type="entry name" value="Sushi, nidogen and EGF like domains 1"/>
    <property type="match status" value="1"/>
</dbReference>
<keyword evidence="5" id="KW-0325">Glycoprotein</keyword>
<feature type="disulfide bond" evidence="6">
    <location>
        <begin position="1332"/>
        <end position="1341"/>
    </location>
</feature>
<feature type="domain" description="NIDO" evidence="10">
    <location>
        <begin position="1073"/>
        <end position="1228"/>
    </location>
</feature>
<dbReference type="SMART" id="SM00539">
    <property type="entry name" value="NIDO"/>
    <property type="match status" value="1"/>
</dbReference>
<feature type="compositionally biased region" description="Low complexity" evidence="8">
    <location>
        <begin position="780"/>
        <end position="789"/>
    </location>
</feature>
<dbReference type="FunFam" id="2.10.25.10:FF:000057">
    <property type="entry name" value="protocadherin Fat 1 isoform X2"/>
    <property type="match status" value="1"/>
</dbReference>
<proteinExistence type="predicted"/>
<dbReference type="SMART" id="SM00179">
    <property type="entry name" value="EGF_CA"/>
    <property type="match status" value="5"/>
</dbReference>
<dbReference type="FunFam" id="2.10.25.10:FF:000255">
    <property type="entry name" value="Sushi, nidogen and EGF-like domains 1"/>
    <property type="match status" value="1"/>
</dbReference>
<gene>
    <name evidence="11" type="ORF">J0S82_011361</name>
</gene>
<feature type="coiled-coil region" evidence="7">
    <location>
        <begin position="483"/>
        <end position="517"/>
    </location>
</feature>
<protein>
    <submittedName>
        <fullName evidence="11">Sushi, nidogen and EGF-like domain-containing protein 1</fullName>
    </submittedName>
</protein>
<feature type="disulfide bond" evidence="6">
    <location>
        <begin position="1294"/>
        <end position="1303"/>
    </location>
</feature>
<feature type="region of interest" description="Disordered" evidence="8">
    <location>
        <begin position="405"/>
        <end position="425"/>
    </location>
</feature>
<feature type="disulfide bond" evidence="6">
    <location>
        <begin position="1506"/>
        <end position="1515"/>
    </location>
</feature>
<dbReference type="SUPFAM" id="SSF57196">
    <property type="entry name" value="EGF/Laminin"/>
    <property type="match status" value="4"/>
</dbReference>
<feature type="domain" description="EGF-like" evidence="9">
    <location>
        <begin position="1407"/>
        <end position="1439"/>
    </location>
</feature>
<dbReference type="PANTHER" id="PTHR24033">
    <property type="entry name" value="EGF-LIKE DOMAIN-CONTAINING PROTEIN"/>
    <property type="match status" value="1"/>
</dbReference>
<dbReference type="PANTHER" id="PTHR24033:SF232">
    <property type="entry name" value="LAMININ SUBUNIT GAMMA-2-RELATED"/>
    <property type="match status" value="1"/>
</dbReference>
<feature type="region of interest" description="Disordered" evidence="8">
    <location>
        <begin position="598"/>
        <end position="630"/>
    </location>
</feature>
<feature type="compositionally biased region" description="Low complexity" evidence="8">
    <location>
        <begin position="754"/>
        <end position="767"/>
    </location>
</feature>
<dbReference type="PROSITE" id="PS50026">
    <property type="entry name" value="EGF_3"/>
    <property type="match status" value="6"/>
</dbReference>
<dbReference type="FunFam" id="2.10.25.10:FF:000122">
    <property type="entry name" value="Protein crumbs homolog 2"/>
    <property type="match status" value="1"/>
</dbReference>
<feature type="region of interest" description="Disordered" evidence="8">
    <location>
        <begin position="532"/>
        <end position="553"/>
    </location>
</feature>
<keyword evidence="1 6" id="KW-0245">EGF-like domain</keyword>
<feature type="region of interest" description="Disordered" evidence="8">
    <location>
        <begin position="178"/>
        <end position="207"/>
    </location>
</feature>
<evidence type="ECO:0000256" key="6">
    <source>
        <dbReference type="PROSITE-ProRule" id="PRU00076"/>
    </source>
</evidence>
<feature type="domain" description="EGF-like" evidence="9">
    <location>
        <begin position="1519"/>
        <end position="1555"/>
    </location>
</feature>
<feature type="region of interest" description="Disordered" evidence="8">
    <location>
        <begin position="20"/>
        <end position="78"/>
    </location>
</feature>